<evidence type="ECO:0000313" key="9">
    <source>
        <dbReference type="Proteomes" id="UP000002279"/>
    </source>
</evidence>
<dbReference type="EC" id="3.1.1.31" evidence="4 6"/>
<comment type="similarity">
    <text evidence="3 6">Belongs to the glucosamine/galactosamine-6-phosphate isomerase family. 6-phosphogluconolactonase subfamily.</text>
</comment>
<gene>
    <name evidence="8" type="primary">PGLS</name>
</gene>
<comment type="function">
    <text evidence="6">Hydrolysis of 6-phosphogluconolactone to 6-phosphogluconate.</text>
</comment>
<dbReference type="PANTHER" id="PTHR11054">
    <property type="entry name" value="6-PHOSPHOGLUCONOLACTONASE"/>
    <property type="match status" value="1"/>
</dbReference>
<dbReference type="CDD" id="cd01400">
    <property type="entry name" value="6PGL"/>
    <property type="match status" value="1"/>
</dbReference>
<name>A0A6I8PAG8_ORNAN</name>
<dbReference type="OMA" id="IAMSQST"/>
<keyword evidence="9" id="KW-1185">Reference proteome</keyword>
<evidence type="ECO:0000256" key="5">
    <source>
        <dbReference type="ARBA" id="ARBA00022801"/>
    </source>
</evidence>
<comment type="catalytic activity">
    <reaction evidence="1 6">
        <text>6-phospho-D-glucono-1,5-lactone + H2O = 6-phospho-D-gluconate + H(+)</text>
        <dbReference type="Rhea" id="RHEA:12556"/>
        <dbReference type="ChEBI" id="CHEBI:15377"/>
        <dbReference type="ChEBI" id="CHEBI:15378"/>
        <dbReference type="ChEBI" id="CHEBI:57955"/>
        <dbReference type="ChEBI" id="CHEBI:58759"/>
        <dbReference type="EC" id="3.1.1.31"/>
    </reaction>
</comment>
<feature type="domain" description="Glucosamine/galactosamine-6-phosphate isomerase" evidence="7">
    <location>
        <begin position="66"/>
        <end position="293"/>
    </location>
</feature>
<dbReference type="GeneTree" id="ENSGT00550000075110"/>
<keyword evidence="5 6" id="KW-0378">Hydrolase</keyword>
<dbReference type="GO" id="GO:0005975">
    <property type="term" value="P:carbohydrate metabolic process"/>
    <property type="evidence" value="ECO:0007669"/>
    <property type="project" value="UniProtKB-UniRule"/>
</dbReference>
<evidence type="ECO:0000256" key="2">
    <source>
        <dbReference type="ARBA" id="ARBA00004961"/>
    </source>
</evidence>
<dbReference type="UniPathway" id="UPA00115">
    <property type="reaction ID" value="UER00409"/>
</dbReference>
<comment type="pathway">
    <text evidence="2 6">Carbohydrate degradation; pentose phosphate pathway; D-ribulose 5-phosphate from D-glucose 6-phosphate (oxidative stage): step 2/3.</text>
</comment>
<dbReference type="NCBIfam" id="TIGR01198">
    <property type="entry name" value="pgl"/>
    <property type="match status" value="1"/>
</dbReference>
<dbReference type="Gene3D" id="3.40.50.1360">
    <property type="match status" value="1"/>
</dbReference>
<reference evidence="8 9" key="1">
    <citation type="journal article" date="2008" name="Nature">
        <title>Genome analysis of the platypus reveals unique signatures of evolution.</title>
        <authorList>
            <person name="Warren W.C."/>
            <person name="Hillier L.W."/>
            <person name="Marshall Graves J.A."/>
            <person name="Birney E."/>
            <person name="Ponting C.P."/>
            <person name="Grutzner F."/>
            <person name="Belov K."/>
            <person name="Miller W."/>
            <person name="Clarke L."/>
            <person name="Chinwalla A.T."/>
            <person name="Yang S.P."/>
            <person name="Heger A."/>
            <person name="Locke D.P."/>
            <person name="Miethke P."/>
            <person name="Waters P.D."/>
            <person name="Veyrunes F."/>
            <person name="Fulton L."/>
            <person name="Fulton B."/>
            <person name="Graves T."/>
            <person name="Wallis J."/>
            <person name="Puente X.S."/>
            <person name="Lopez-Otin C."/>
            <person name="Ordonez G.R."/>
            <person name="Eichler E.E."/>
            <person name="Chen L."/>
            <person name="Cheng Z."/>
            <person name="Deakin J.E."/>
            <person name="Alsop A."/>
            <person name="Thompson K."/>
            <person name="Kirby P."/>
            <person name="Papenfuss A.T."/>
            <person name="Wakefield M.J."/>
            <person name="Olender T."/>
            <person name="Lancet D."/>
            <person name="Huttley G.A."/>
            <person name="Smit A.F."/>
            <person name="Pask A."/>
            <person name="Temple-Smith P."/>
            <person name="Batzer M.A."/>
            <person name="Walker J.A."/>
            <person name="Konkel M.K."/>
            <person name="Harris R.S."/>
            <person name="Whittington C.M."/>
            <person name="Wong E.S."/>
            <person name="Gemmell N.J."/>
            <person name="Buschiazzo E."/>
            <person name="Vargas Jentzsch I.M."/>
            <person name="Merkel A."/>
            <person name="Schmitz J."/>
            <person name="Zemann A."/>
            <person name="Churakov G."/>
            <person name="Kriegs J.O."/>
            <person name="Brosius J."/>
            <person name="Murchison E.P."/>
            <person name="Sachidanandam R."/>
            <person name="Smith C."/>
            <person name="Hannon G.J."/>
            <person name="Tsend-Ayush E."/>
            <person name="McMillan D."/>
            <person name="Attenborough R."/>
            <person name="Rens W."/>
            <person name="Ferguson-Smith M."/>
            <person name="Lefevre C.M."/>
            <person name="Sharp J.A."/>
            <person name="Nicholas K.R."/>
            <person name="Ray D.A."/>
            <person name="Kube M."/>
            <person name="Reinhardt R."/>
            <person name="Pringle T.H."/>
            <person name="Taylor J."/>
            <person name="Jones R.C."/>
            <person name="Nixon B."/>
            <person name="Dacheux J.L."/>
            <person name="Niwa H."/>
            <person name="Sekita Y."/>
            <person name="Huang X."/>
            <person name="Stark A."/>
            <person name="Kheradpour P."/>
            <person name="Kellis M."/>
            <person name="Flicek P."/>
            <person name="Chen Y."/>
            <person name="Webber C."/>
            <person name="Hardison R."/>
            <person name="Nelson J."/>
            <person name="Hallsworth-Pepin K."/>
            <person name="Delehaunty K."/>
            <person name="Markovic C."/>
            <person name="Minx P."/>
            <person name="Feng Y."/>
            <person name="Kremitzki C."/>
            <person name="Mitreva M."/>
            <person name="Glasscock J."/>
            <person name="Wylie T."/>
            <person name="Wohldmann P."/>
            <person name="Thiru P."/>
            <person name="Nhan M.N."/>
            <person name="Pohl C.S."/>
            <person name="Smith S.M."/>
            <person name="Hou S."/>
            <person name="Nefedov M."/>
            <person name="de Jong P.J."/>
            <person name="Renfree M.B."/>
            <person name="Mardis E.R."/>
            <person name="Wilson R.K."/>
        </authorList>
    </citation>
    <scope>NUCLEOTIDE SEQUENCE [LARGE SCALE GENOMIC DNA]</scope>
    <source>
        <strain evidence="8 9">Glennie</strain>
    </source>
</reference>
<protein>
    <recommendedName>
        <fullName evidence="4 6">6-phosphogluconolactonase</fullName>
        <shortName evidence="6">6PGL</shortName>
        <ecNumber evidence="4 6">3.1.1.31</ecNumber>
    </recommendedName>
</protein>
<dbReference type="GO" id="GO:0017057">
    <property type="term" value="F:6-phosphogluconolactonase activity"/>
    <property type="evidence" value="ECO:0000318"/>
    <property type="project" value="GO_Central"/>
</dbReference>
<proteinExistence type="inferred from homology"/>
<dbReference type="AlphaFoldDB" id="A0A6I8PAG8"/>
<reference evidence="8" key="2">
    <citation type="submission" date="2025-08" db="UniProtKB">
        <authorList>
            <consortium name="Ensembl"/>
        </authorList>
    </citation>
    <scope>IDENTIFICATION</scope>
    <source>
        <strain evidence="8">Glennie</strain>
    </source>
</reference>
<dbReference type="SUPFAM" id="SSF100950">
    <property type="entry name" value="NagB/RpiA/CoA transferase-like"/>
    <property type="match status" value="1"/>
</dbReference>
<organism evidence="8 9">
    <name type="scientific">Ornithorhynchus anatinus</name>
    <name type="common">Duckbill platypus</name>
    <dbReference type="NCBI Taxonomy" id="9258"/>
    <lineage>
        <taxon>Eukaryota</taxon>
        <taxon>Metazoa</taxon>
        <taxon>Chordata</taxon>
        <taxon>Craniata</taxon>
        <taxon>Vertebrata</taxon>
        <taxon>Euteleostomi</taxon>
        <taxon>Mammalia</taxon>
        <taxon>Monotremata</taxon>
        <taxon>Ornithorhynchidae</taxon>
        <taxon>Ornithorhynchus</taxon>
    </lineage>
</organism>
<evidence type="ECO:0000256" key="1">
    <source>
        <dbReference type="ARBA" id="ARBA00000832"/>
    </source>
</evidence>
<dbReference type="InterPro" id="IPR006148">
    <property type="entry name" value="Glc/Gal-6P_isomerase"/>
</dbReference>
<dbReference type="Bgee" id="ENSOANG00000050456">
    <property type="expression patterns" value="Expressed in adult mammalian kidney and 8 other cell types or tissues"/>
</dbReference>
<dbReference type="InterPro" id="IPR039104">
    <property type="entry name" value="6PGL"/>
</dbReference>
<accession>A0A6I8PAG8</accession>
<dbReference type="GO" id="GO:0005829">
    <property type="term" value="C:cytosol"/>
    <property type="evidence" value="ECO:0000318"/>
    <property type="project" value="GO_Central"/>
</dbReference>
<evidence type="ECO:0000259" key="7">
    <source>
        <dbReference type="Pfam" id="PF01182"/>
    </source>
</evidence>
<dbReference type="PANTHER" id="PTHR11054:SF0">
    <property type="entry name" value="6-PHOSPHOGLUCONOLACTONASE"/>
    <property type="match status" value="1"/>
</dbReference>
<dbReference type="Ensembl" id="ENSOANT00000060324.1">
    <property type="protein sequence ID" value="ENSOANP00000049236.1"/>
    <property type="gene ID" value="ENSOANG00000050456.1"/>
</dbReference>
<evidence type="ECO:0000256" key="4">
    <source>
        <dbReference type="ARBA" id="ARBA00013198"/>
    </source>
</evidence>
<dbReference type="Pfam" id="PF01182">
    <property type="entry name" value="Glucosamine_iso"/>
    <property type="match status" value="1"/>
</dbReference>
<dbReference type="Proteomes" id="UP000002279">
    <property type="component" value="Chromosome X2"/>
</dbReference>
<sequence>MVIYSFSWSFQSGWNAAVHFRWCPLELLPFSPAVPPPPVPPSLVAARSPASAMARSAPRLISVFPSPQELGASLAQLVVQRATQCGADAGGPRGRFFLGVSGGSLVGLLAQELPRAAASEGPAAPDRWTLGFCDERLVGFADPESTYGQYRTHLLSKLPIPESQVITINPTLSVEAAAADYAEKLREAFQGDSIPVFDLLILGIGPDGHTCSLFPDHPLLQEKEKIVAPINNSPKPPPQRVTLTLPVLNAARMVVFVATGESKAAVLKRILEGEEENPLPAALVQPHTGKLYWFLDEPAAKLLSVPFEKHSIL</sequence>
<reference evidence="8" key="3">
    <citation type="submission" date="2025-09" db="UniProtKB">
        <authorList>
            <consortium name="Ensembl"/>
        </authorList>
    </citation>
    <scope>IDENTIFICATION</scope>
    <source>
        <strain evidence="8">Glennie</strain>
    </source>
</reference>
<dbReference type="InParanoid" id="A0A6I8PAG8"/>
<evidence type="ECO:0000313" key="8">
    <source>
        <dbReference type="Ensembl" id="ENSOANP00000049236.1"/>
    </source>
</evidence>
<dbReference type="GO" id="GO:0009051">
    <property type="term" value="P:pentose-phosphate shunt, oxidative branch"/>
    <property type="evidence" value="ECO:0000318"/>
    <property type="project" value="GO_Central"/>
</dbReference>
<dbReference type="FunFam" id="3.40.50.1360:FF:000005">
    <property type="entry name" value="6-phosphogluconolactonase"/>
    <property type="match status" value="1"/>
</dbReference>
<dbReference type="FunCoup" id="A0A6I8PAG8">
    <property type="interactions" value="1045"/>
</dbReference>
<evidence type="ECO:0000256" key="3">
    <source>
        <dbReference type="ARBA" id="ARBA00010662"/>
    </source>
</evidence>
<dbReference type="InterPro" id="IPR037171">
    <property type="entry name" value="NagB/RpiA_transferase-like"/>
</dbReference>
<dbReference type="InterPro" id="IPR005900">
    <property type="entry name" value="6-phosphogluconolactonase_DevB"/>
</dbReference>
<evidence type="ECO:0000256" key="6">
    <source>
        <dbReference type="RuleBase" id="RU365095"/>
    </source>
</evidence>